<sequence>MRVPAAAIALLLSLFSATSHAWWNEDWSARKKITLTNPAGEVADAPVLIRLHTGNFDFLSANENGSDLRVVAGDDATELKFHIEKWDGINQLALVWVNVPKLAASTEAWLYFGNLEAAPASDSKGGYDAASAVFHFNEAGGNPADSGPNGFDATAFSGERVVASFANGGARFDGSQSLTLPAINAAGGMSVAMWLKPATLDGALLQADGLNATLAGGTVTVQAGEASVAAGTPLTAGKWHYLAITVDSTLKVYLDGKLAGEAPGAALPAGALTVGAGYSGELDEVQLSGNARDAAWIAVQAAQGPDGTLVTLGADEFGEGSDEGGIWGTLFRALTVDGWVAIGILAVMLVIALWIMVVKAIYVNRVDNANRQFMNKFRELSTDLGAIDKTQGMADAFRHSSLYRLYHVATVELSHRFKDTDAAHLADKNLSPQSLDAIRASLDTGLVKETTRMNKLMVLLTIAISGGPFIGLLGTVMGVMITFAVIAATGDVNVAAIAPGIAAALMATAAGMAVAIPALFGYNYLNSRIKAITSDMRVFNDELITKLAENYSR</sequence>
<dbReference type="SUPFAM" id="SSF49899">
    <property type="entry name" value="Concanavalin A-like lectins/glucanases"/>
    <property type="match status" value="1"/>
</dbReference>
<dbReference type="GO" id="GO:0005886">
    <property type="term" value="C:plasma membrane"/>
    <property type="evidence" value="ECO:0007669"/>
    <property type="project" value="UniProtKB-SubCell"/>
</dbReference>
<dbReference type="PANTHER" id="PTHR30625">
    <property type="entry name" value="PROTEIN TOLQ"/>
    <property type="match status" value="1"/>
</dbReference>
<dbReference type="GO" id="GO:0017038">
    <property type="term" value="P:protein import"/>
    <property type="evidence" value="ECO:0007669"/>
    <property type="project" value="TreeGrafter"/>
</dbReference>
<name>A0A119CVP8_THIDE</name>
<feature type="domain" description="LamG-like jellyroll fold" evidence="11">
    <location>
        <begin position="187"/>
        <end position="295"/>
    </location>
</feature>
<evidence type="ECO:0000259" key="11">
    <source>
        <dbReference type="SMART" id="SM00560"/>
    </source>
</evidence>
<dbReference type="SMART" id="SM00560">
    <property type="entry name" value="LamGL"/>
    <property type="match status" value="1"/>
</dbReference>
<dbReference type="RefSeq" id="WP_059756222.1">
    <property type="nucleotide sequence ID" value="NZ_LDUG01000026.1"/>
</dbReference>
<protein>
    <submittedName>
        <fullName evidence="12">Transporter</fullName>
    </submittedName>
</protein>
<comment type="subcellular location">
    <subcellularLocation>
        <location evidence="1">Cell membrane</location>
        <topology evidence="1">Multi-pass membrane protein</topology>
    </subcellularLocation>
    <subcellularLocation>
        <location evidence="8">Membrane</location>
        <topology evidence="8">Multi-pass membrane protein</topology>
    </subcellularLocation>
</comment>
<evidence type="ECO:0000256" key="7">
    <source>
        <dbReference type="ARBA" id="ARBA00023157"/>
    </source>
</evidence>
<keyword evidence="6 9" id="KW-0472">Membrane</keyword>
<dbReference type="OrthoDB" id="175881at2"/>
<keyword evidence="8" id="KW-0813">Transport</keyword>
<keyword evidence="8" id="KW-0653">Protein transport</keyword>
<dbReference type="Pfam" id="PF13385">
    <property type="entry name" value="Laminin_G_3"/>
    <property type="match status" value="1"/>
</dbReference>
<dbReference type="PANTHER" id="PTHR30625:SF3">
    <property type="entry name" value="TOL-PAL SYSTEM PROTEIN TOLQ"/>
    <property type="match status" value="1"/>
</dbReference>
<dbReference type="STRING" id="1123392.GCA_000376425_02711"/>
<evidence type="ECO:0000256" key="2">
    <source>
        <dbReference type="ARBA" id="ARBA00022475"/>
    </source>
</evidence>
<keyword evidence="5 9" id="KW-1133">Transmembrane helix</keyword>
<keyword evidence="3 9" id="KW-0812">Transmembrane</keyword>
<evidence type="ECO:0000313" key="13">
    <source>
        <dbReference type="Proteomes" id="UP000064243"/>
    </source>
</evidence>
<evidence type="ECO:0000256" key="8">
    <source>
        <dbReference type="RuleBase" id="RU004057"/>
    </source>
</evidence>
<evidence type="ECO:0000256" key="9">
    <source>
        <dbReference type="SAM" id="Phobius"/>
    </source>
</evidence>
<feature type="transmembrane region" description="Helical" evidence="9">
    <location>
        <begin position="456"/>
        <end position="488"/>
    </location>
</feature>
<dbReference type="Pfam" id="PF10102">
    <property type="entry name" value="DUF2341"/>
    <property type="match status" value="1"/>
</dbReference>
<feature type="chain" id="PRO_5007161803" evidence="10">
    <location>
        <begin position="22"/>
        <end position="553"/>
    </location>
</feature>
<feature type="transmembrane region" description="Helical" evidence="9">
    <location>
        <begin position="494"/>
        <end position="520"/>
    </location>
</feature>
<keyword evidence="4 10" id="KW-0732">Signal</keyword>
<dbReference type="Gene3D" id="2.60.120.200">
    <property type="match status" value="1"/>
</dbReference>
<keyword evidence="7" id="KW-1015">Disulfide bond</keyword>
<evidence type="ECO:0000313" key="12">
    <source>
        <dbReference type="EMBL" id="KVW95131.1"/>
    </source>
</evidence>
<dbReference type="InterPro" id="IPR013320">
    <property type="entry name" value="ConA-like_dom_sf"/>
</dbReference>
<dbReference type="Proteomes" id="UP000064243">
    <property type="component" value="Unassembled WGS sequence"/>
</dbReference>
<reference evidence="12 13" key="1">
    <citation type="journal article" date="2015" name="Appl. Environ. Microbiol.">
        <title>Aerobic and Anaerobic Thiosulfate Oxidation by a Cold-Adapted, Subglacial Chemoautotroph.</title>
        <authorList>
            <person name="Harrold Z.R."/>
            <person name="Skidmore M.L."/>
            <person name="Hamilton T.L."/>
            <person name="Desch L."/>
            <person name="Amada K."/>
            <person name="van Gelder W."/>
            <person name="Glover K."/>
            <person name="Roden E.E."/>
            <person name="Boyd E.S."/>
        </authorList>
    </citation>
    <scope>NUCLEOTIDE SEQUENCE [LARGE SCALE GENOMIC DNA]</scope>
    <source>
        <strain evidence="12 13">RG</strain>
    </source>
</reference>
<dbReference type="Pfam" id="PF01618">
    <property type="entry name" value="MotA_ExbB"/>
    <property type="match status" value="1"/>
</dbReference>
<organism evidence="12 13">
    <name type="scientific">Thiobacillus denitrificans</name>
    <dbReference type="NCBI Taxonomy" id="36861"/>
    <lineage>
        <taxon>Bacteria</taxon>
        <taxon>Pseudomonadati</taxon>
        <taxon>Pseudomonadota</taxon>
        <taxon>Betaproteobacteria</taxon>
        <taxon>Nitrosomonadales</taxon>
        <taxon>Thiobacillaceae</taxon>
        <taxon>Thiobacillus</taxon>
    </lineage>
</organism>
<feature type="transmembrane region" description="Helical" evidence="9">
    <location>
        <begin position="339"/>
        <end position="362"/>
    </location>
</feature>
<dbReference type="EMBL" id="LDUG01000026">
    <property type="protein sequence ID" value="KVW95131.1"/>
    <property type="molecule type" value="Genomic_DNA"/>
</dbReference>
<accession>A0A119CVP8</accession>
<proteinExistence type="inferred from homology"/>
<dbReference type="InterPro" id="IPR018765">
    <property type="entry name" value="DUF2341"/>
</dbReference>
<dbReference type="InterPro" id="IPR050790">
    <property type="entry name" value="ExbB/TolQ_transport"/>
</dbReference>
<comment type="caution">
    <text evidence="12">The sequence shown here is derived from an EMBL/GenBank/DDBJ whole genome shotgun (WGS) entry which is preliminary data.</text>
</comment>
<dbReference type="InterPro" id="IPR006558">
    <property type="entry name" value="LamG-like"/>
</dbReference>
<keyword evidence="2" id="KW-1003">Cell membrane</keyword>
<dbReference type="AlphaFoldDB" id="A0A119CVP8"/>
<keyword evidence="13" id="KW-1185">Reference proteome</keyword>
<evidence type="ECO:0000256" key="3">
    <source>
        <dbReference type="ARBA" id="ARBA00022692"/>
    </source>
</evidence>
<feature type="signal peptide" evidence="10">
    <location>
        <begin position="1"/>
        <end position="21"/>
    </location>
</feature>
<evidence type="ECO:0000256" key="10">
    <source>
        <dbReference type="SAM" id="SignalP"/>
    </source>
</evidence>
<evidence type="ECO:0000256" key="6">
    <source>
        <dbReference type="ARBA" id="ARBA00023136"/>
    </source>
</evidence>
<dbReference type="PATRIC" id="fig|36861.3.peg.1822"/>
<dbReference type="InterPro" id="IPR002898">
    <property type="entry name" value="MotA_ExbB_proton_chnl"/>
</dbReference>
<comment type="similarity">
    <text evidence="8">Belongs to the exbB/tolQ family.</text>
</comment>
<evidence type="ECO:0000256" key="4">
    <source>
        <dbReference type="ARBA" id="ARBA00022729"/>
    </source>
</evidence>
<gene>
    <name evidence="12" type="ORF">ABW22_10775</name>
</gene>
<evidence type="ECO:0000256" key="5">
    <source>
        <dbReference type="ARBA" id="ARBA00022989"/>
    </source>
</evidence>
<evidence type="ECO:0000256" key="1">
    <source>
        <dbReference type="ARBA" id="ARBA00004651"/>
    </source>
</evidence>